<organism evidence="4 5">
    <name type="scientific">Leptospira kirschneri str. H1</name>
    <dbReference type="NCBI Taxonomy" id="1049966"/>
    <lineage>
        <taxon>Bacteria</taxon>
        <taxon>Pseudomonadati</taxon>
        <taxon>Spirochaetota</taxon>
        <taxon>Spirochaetia</taxon>
        <taxon>Leptospirales</taxon>
        <taxon>Leptospiraceae</taxon>
        <taxon>Leptospira</taxon>
    </lineage>
</organism>
<comment type="similarity">
    <text evidence="1">Belongs to the peptidase M16 family.</text>
</comment>
<dbReference type="GO" id="GO:0046872">
    <property type="term" value="F:metal ion binding"/>
    <property type="evidence" value="ECO:0007669"/>
    <property type="project" value="InterPro"/>
</dbReference>
<accession>A0A0E2BEC6</accession>
<evidence type="ECO:0000259" key="2">
    <source>
        <dbReference type="Pfam" id="PF00675"/>
    </source>
</evidence>
<dbReference type="GO" id="GO:0016787">
    <property type="term" value="F:hydrolase activity"/>
    <property type="evidence" value="ECO:0007669"/>
    <property type="project" value="UniProtKB-KW"/>
</dbReference>
<dbReference type="InterPro" id="IPR011765">
    <property type="entry name" value="Pept_M16_N"/>
</dbReference>
<feature type="domain" description="Peptidase M16 N-terminal" evidence="2">
    <location>
        <begin position="20"/>
        <end position="166"/>
    </location>
</feature>
<keyword evidence="4" id="KW-0378">Hydrolase</keyword>
<dbReference type="Gene3D" id="3.30.830.10">
    <property type="entry name" value="Metalloenzyme, LuxS/M16 peptidase-like"/>
    <property type="match status" value="2"/>
</dbReference>
<comment type="caution">
    <text evidence="4">The sequence shown here is derived from an EMBL/GenBank/DDBJ whole genome shotgun (WGS) entry which is preliminary data.</text>
</comment>
<dbReference type="PANTHER" id="PTHR11851">
    <property type="entry name" value="METALLOPROTEASE"/>
    <property type="match status" value="1"/>
</dbReference>
<name>A0A0E2BEC6_9LEPT</name>
<dbReference type="AlphaFoldDB" id="A0A0E2BEC6"/>
<evidence type="ECO:0000256" key="1">
    <source>
        <dbReference type="ARBA" id="ARBA00007261"/>
    </source>
</evidence>
<evidence type="ECO:0000259" key="3">
    <source>
        <dbReference type="Pfam" id="PF05193"/>
    </source>
</evidence>
<dbReference type="InterPro" id="IPR007863">
    <property type="entry name" value="Peptidase_M16_C"/>
</dbReference>
<dbReference type="SUPFAM" id="SSF63411">
    <property type="entry name" value="LuxS/MPP-like metallohydrolase"/>
    <property type="match status" value="2"/>
</dbReference>
<reference evidence="4 5" key="1">
    <citation type="submission" date="2012-10" db="EMBL/GenBank/DDBJ databases">
        <authorList>
            <person name="Harkins D.M."/>
            <person name="Durkin A.S."/>
            <person name="Brinkac L.M."/>
            <person name="Selengut J.D."/>
            <person name="Sanka R."/>
            <person name="DePew J."/>
            <person name="Purushe J."/>
            <person name="Peacock S.J."/>
            <person name="Thaipadungpanit J."/>
            <person name="Wuthiekanun V.W."/>
            <person name="Day N.P."/>
            <person name="Vinetz J.M."/>
            <person name="Sutton G.G."/>
            <person name="Nelson W.C."/>
            <person name="Fouts D.E."/>
        </authorList>
    </citation>
    <scope>NUCLEOTIDE SEQUENCE [LARGE SCALE GENOMIC DNA]</scope>
    <source>
        <strain evidence="4 5">H1</strain>
    </source>
</reference>
<protein>
    <submittedName>
        <fullName evidence="4">Peptidase, M16 family</fullName>
        <ecNumber evidence="4">3.4.24.-</ecNumber>
    </submittedName>
</protein>
<dbReference type="InterPro" id="IPR011249">
    <property type="entry name" value="Metalloenz_LuxS/M16"/>
</dbReference>
<evidence type="ECO:0000313" key="4">
    <source>
        <dbReference type="EMBL" id="EKO15538.1"/>
    </source>
</evidence>
<sequence>MVQEPSQIVHKKVLPGGITVLFQKAPHTVSVSAGVFVRVGSRHESSKNAGYCHFLEHMLFKDTAKRSAKQQAEDIERVGGFTNAATSREYTYFHVTVAGKHIGIGLELLAEMIYEPLLKQSDIDNEAGVILEELQGYEDSPEDYIHDFYYQNFFPKNSLGRDIIGTRESVSGVTHKSILEFYDTYYHTENMFLSISGNFEPDVIFTIAAKYFNRTRVKKKEGNSFSLPKKKWGYFPKKKKLEQVYFILGGEGFAREFHNASSASLFTHILGGGTSSRLFQKVREEKGLCYHITAYPSSYADVGINSIVCSTSKEKFITCLETISDEIKSVLDHGISEKELLDAQTNHEGTLSISYEQTESRMNTIALMELYYGRNYSYEERVKEIYSITLEDLNMFARSVFGIPKLHLSALGNLGLKEEKAVQRIFSI</sequence>
<dbReference type="Pfam" id="PF05193">
    <property type="entry name" value="Peptidase_M16_C"/>
    <property type="match status" value="1"/>
</dbReference>
<dbReference type="EMBL" id="AHMY02000041">
    <property type="protein sequence ID" value="EKO15538.1"/>
    <property type="molecule type" value="Genomic_DNA"/>
</dbReference>
<dbReference type="EC" id="3.4.24.-" evidence="4"/>
<proteinExistence type="inferred from homology"/>
<dbReference type="InterPro" id="IPR050361">
    <property type="entry name" value="MPP/UQCRC_Complex"/>
</dbReference>
<gene>
    <name evidence="4" type="ORF">LEP1GSC081_4202</name>
</gene>
<dbReference type="Pfam" id="PF00675">
    <property type="entry name" value="Peptidase_M16"/>
    <property type="match status" value="1"/>
</dbReference>
<feature type="domain" description="Peptidase M16 C-terminal" evidence="3">
    <location>
        <begin position="173"/>
        <end position="345"/>
    </location>
</feature>
<evidence type="ECO:0000313" key="5">
    <source>
        <dbReference type="Proteomes" id="UP000006253"/>
    </source>
</evidence>
<dbReference type="Proteomes" id="UP000006253">
    <property type="component" value="Unassembled WGS sequence"/>
</dbReference>
<dbReference type="PANTHER" id="PTHR11851:SF49">
    <property type="entry name" value="MITOCHONDRIAL-PROCESSING PEPTIDASE SUBUNIT ALPHA"/>
    <property type="match status" value="1"/>
</dbReference>